<protein>
    <submittedName>
        <fullName evidence="2">Uncharacterized protein</fullName>
    </submittedName>
</protein>
<keyword evidence="3" id="KW-1185">Reference proteome</keyword>
<evidence type="ECO:0000256" key="1">
    <source>
        <dbReference type="SAM" id="MobiDB-lite"/>
    </source>
</evidence>
<proteinExistence type="predicted"/>
<reference evidence="2" key="1">
    <citation type="submission" date="2023-06" db="EMBL/GenBank/DDBJ databases">
        <title>Genome-scale phylogeny and comparative genomics of the fungal order Sordariales.</title>
        <authorList>
            <consortium name="Lawrence Berkeley National Laboratory"/>
            <person name="Hensen N."/>
            <person name="Bonometti L."/>
            <person name="Westerberg I."/>
            <person name="Brannstrom I.O."/>
            <person name="Guillou S."/>
            <person name="Cros-Aarteil S."/>
            <person name="Calhoun S."/>
            <person name="Haridas S."/>
            <person name="Kuo A."/>
            <person name="Mondo S."/>
            <person name="Pangilinan J."/>
            <person name="Riley R."/>
            <person name="Labutti K."/>
            <person name="Andreopoulos B."/>
            <person name="Lipzen A."/>
            <person name="Chen C."/>
            <person name="Yanf M."/>
            <person name="Daum C."/>
            <person name="Ng V."/>
            <person name="Clum A."/>
            <person name="Steindorff A."/>
            <person name="Ohm R."/>
            <person name="Martin F."/>
            <person name="Silar P."/>
            <person name="Natvig D."/>
            <person name="Lalanne C."/>
            <person name="Gautier V."/>
            <person name="Ament-Velasquez S.L."/>
            <person name="Kruys A."/>
            <person name="Hutchinson M.I."/>
            <person name="Powell A.J."/>
            <person name="Barry K."/>
            <person name="Miller A.N."/>
            <person name="Grigoriev I.V."/>
            <person name="Debuchy R."/>
            <person name="Gladieux P."/>
            <person name="Thoren M.H."/>
            <person name="Johannesson H."/>
        </authorList>
    </citation>
    <scope>NUCLEOTIDE SEQUENCE</scope>
    <source>
        <strain evidence="2">SMH2532-1</strain>
    </source>
</reference>
<evidence type="ECO:0000313" key="2">
    <source>
        <dbReference type="EMBL" id="KAK0649781.1"/>
    </source>
</evidence>
<feature type="region of interest" description="Disordered" evidence="1">
    <location>
        <begin position="1"/>
        <end position="59"/>
    </location>
</feature>
<name>A0AA39YE05_9PEZI</name>
<dbReference type="Proteomes" id="UP001174936">
    <property type="component" value="Unassembled WGS sequence"/>
</dbReference>
<feature type="compositionally biased region" description="Low complexity" evidence="1">
    <location>
        <begin position="17"/>
        <end position="49"/>
    </location>
</feature>
<dbReference type="AlphaFoldDB" id="A0AA39YE05"/>
<organism evidence="2 3">
    <name type="scientific">Cercophora newfieldiana</name>
    <dbReference type="NCBI Taxonomy" id="92897"/>
    <lineage>
        <taxon>Eukaryota</taxon>
        <taxon>Fungi</taxon>
        <taxon>Dikarya</taxon>
        <taxon>Ascomycota</taxon>
        <taxon>Pezizomycotina</taxon>
        <taxon>Sordariomycetes</taxon>
        <taxon>Sordariomycetidae</taxon>
        <taxon>Sordariales</taxon>
        <taxon>Lasiosphaeriaceae</taxon>
        <taxon>Cercophora</taxon>
    </lineage>
</organism>
<feature type="non-terminal residue" evidence="2">
    <location>
        <position position="682"/>
    </location>
</feature>
<gene>
    <name evidence="2" type="ORF">B0T16DRAFT_410704</name>
</gene>
<comment type="caution">
    <text evidence="2">The sequence shown here is derived from an EMBL/GenBank/DDBJ whole genome shotgun (WGS) entry which is preliminary data.</text>
</comment>
<accession>A0AA39YE05</accession>
<dbReference type="EMBL" id="JAULSV010000003">
    <property type="protein sequence ID" value="KAK0649781.1"/>
    <property type="molecule type" value="Genomic_DNA"/>
</dbReference>
<sequence length="682" mass="75682">MALSSTEPSSPSPPSSPSSRSSSSQSLSSCPSSRSSGSHSPSSISSTSSTPPPPDNKADSEIDRIAKTVQRLKSELCEPWLEKRATSWGPTPIPDSINIPPSWTGTITTKIGSASHYITCPGRLGSTTCLGRWNRKDRHGKPAGLYCSYGGWVDFDGETIADASPAGGKSLQKLRRLWAEHVLAEPEQQKKKGEEVYEGYSLAGTWEWLKGLWGYVLPFLGQEAEAGKQQEPEVVQNRDLVSIWDQSIVDKVHHMLNKAIAKASSKKESTTEEKEKLLGQGSGGWSGVGSNGVVLKRDAGSRRLADCADRCDLEPGGMWQRGDVEVWTIWNGWSCMVTRDGRFRPGYHLEISLCLWMSVVDFGSTREAYRDRQADWLRATEWLWVNTPPDVPQRVAEVFRSDSLEMLKREAERMRALRPEVYKADDISTTEKRYRCFQDRAGEVIAYHTAGEGMETPRGLVSSWVMIVLNDILDYERDVLCGETNNFSRGLTSTKQVVDTAAWILECLRWSLDNRDHDLTNAMLGTATLYLVIWRYNAIKMVRYKAISVRDMRAGTPPEMEDIAQVVGGPTSSTYGELFDELNKKVRALYGGCTCRTPPGGHDAWQLFADAWDQGGNDDIEEHLHVALVALNNGANAGNVDCECGIDLMLCEGFVHFFHPDTGLVARLHYRSDITELGNTVT</sequence>
<evidence type="ECO:0000313" key="3">
    <source>
        <dbReference type="Proteomes" id="UP001174936"/>
    </source>
</evidence>